<dbReference type="PROSITE" id="PS50125">
    <property type="entry name" value="GUANYLATE_CYCLASE_2"/>
    <property type="match status" value="1"/>
</dbReference>
<dbReference type="SUPFAM" id="SSF55073">
    <property type="entry name" value="Nucleotide cyclase"/>
    <property type="match status" value="1"/>
</dbReference>
<keyword evidence="3" id="KW-1185">Reference proteome</keyword>
<dbReference type="PANTHER" id="PTHR43081:SF1">
    <property type="entry name" value="ADENYLATE CYCLASE, TERMINAL-DIFFERENTIATION SPECIFIC"/>
    <property type="match status" value="1"/>
</dbReference>
<sequence>MNSSMNMPQNFNAERKSGTVLFCDIRNFTHLFEEKDPLKAVAFANSVLAELGTVVERGGGTVDRFTGDGFLAHFGVIQEDNSHIDSACKVAIEMRAALQEINAKRYMDVENVVTIGVGIHSGEVAYGEIKTEQINQKTVLGDVVNTAARIERLTKYFSVDILLSDSSYEHVADSFNFQKMPARKLRGKKNKVITHWLLPMN</sequence>
<dbReference type="Gene3D" id="3.30.70.1230">
    <property type="entry name" value="Nucleotide cyclase"/>
    <property type="match status" value="1"/>
</dbReference>
<proteinExistence type="predicted"/>
<dbReference type="CDD" id="cd07302">
    <property type="entry name" value="CHD"/>
    <property type="match status" value="1"/>
</dbReference>
<dbReference type="GO" id="GO:0006171">
    <property type="term" value="P:cAMP biosynthetic process"/>
    <property type="evidence" value="ECO:0007669"/>
    <property type="project" value="TreeGrafter"/>
</dbReference>
<dbReference type="GO" id="GO:0035556">
    <property type="term" value="P:intracellular signal transduction"/>
    <property type="evidence" value="ECO:0007669"/>
    <property type="project" value="InterPro"/>
</dbReference>
<evidence type="ECO:0000313" key="2">
    <source>
        <dbReference type="EMBL" id="PAU95316.1"/>
    </source>
</evidence>
<dbReference type="AlphaFoldDB" id="A0A2A2GCA1"/>
<dbReference type="PANTHER" id="PTHR43081">
    <property type="entry name" value="ADENYLATE CYCLASE, TERMINAL-DIFFERENTIATION SPECIFIC-RELATED"/>
    <property type="match status" value="1"/>
</dbReference>
<gene>
    <name evidence="2" type="ORF">CK503_03735</name>
</gene>
<dbReference type="OrthoDB" id="341967at2"/>
<dbReference type="InterPro" id="IPR001054">
    <property type="entry name" value="A/G_cyclase"/>
</dbReference>
<comment type="caution">
    <text evidence="2">The sequence shown here is derived from an EMBL/GenBank/DDBJ whole genome shotgun (WGS) entry which is preliminary data.</text>
</comment>
<dbReference type="InterPro" id="IPR050697">
    <property type="entry name" value="Adenylyl/Guanylyl_Cyclase_3/4"/>
</dbReference>
<evidence type="ECO:0000259" key="1">
    <source>
        <dbReference type="PROSITE" id="PS50125"/>
    </source>
</evidence>
<evidence type="ECO:0000313" key="3">
    <source>
        <dbReference type="Proteomes" id="UP000218831"/>
    </source>
</evidence>
<dbReference type="RefSeq" id="WP_095605442.1">
    <property type="nucleotide sequence ID" value="NZ_NSKE01000002.1"/>
</dbReference>
<dbReference type="Proteomes" id="UP000218831">
    <property type="component" value="Unassembled WGS sequence"/>
</dbReference>
<name>A0A2A2GCA1_9BACT</name>
<organism evidence="2 3">
    <name type="scientific">Fodinibius salipaludis</name>
    <dbReference type="NCBI Taxonomy" id="2032627"/>
    <lineage>
        <taxon>Bacteria</taxon>
        <taxon>Pseudomonadati</taxon>
        <taxon>Balneolota</taxon>
        <taxon>Balneolia</taxon>
        <taxon>Balneolales</taxon>
        <taxon>Balneolaceae</taxon>
        <taxon>Fodinibius</taxon>
    </lineage>
</organism>
<dbReference type="InterPro" id="IPR029787">
    <property type="entry name" value="Nucleotide_cyclase"/>
</dbReference>
<feature type="domain" description="Guanylate cyclase" evidence="1">
    <location>
        <begin position="19"/>
        <end position="151"/>
    </location>
</feature>
<dbReference type="SMART" id="SM00044">
    <property type="entry name" value="CYCc"/>
    <property type="match status" value="1"/>
</dbReference>
<protein>
    <recommendedName>
        <fullName evidence="1">Guanylate cyclase domain-containing protein</fullName>
    </recommendedName>
</protein>
<dbReference type="GO" id="GO:0004016">
    <property type="term" value="F:adenylate cyclase activity"/>
    <property type="evidence" value="ECO:0007669"/>
    <property type="project" value="UniProtKB-ARBA"/>
</dbReference>
<reference evidence="2 3" key="1">
    <citation type="submission" date="2017-08" db="EMBL/GenBank/DDBJ databases">
        <title>Aliifodinibius alkalisoli sp. nov., isolated from saline alkaline soil.</title>
        <authorList>
            <person name="Liu D."/>
            <person name="Zhang G."/>
        </authorList>
    </citation>
    <scope>NUCLEOTIDE SEQUENCE [LARGE SCALE GENOMIC DNA]</scope>
    <source>
        <strain evidence="2 3">WN023</strain>
    </source>
</reference>
<dbReference type="EMBL" id="NSKE01000002">
    <property type="protein sequence ID" value="PAU95316.1"/>
    <property type="molecule type" value="Genomic_DNA"/>
</dbReference>
<dbReference type="Pfam" id="PF00211">
    <property type="entry name" value="Guanylate_cyc"/>
    <property type="match status" value="1"/>
</dbReference>
<accession>A0A2A2GCA1</accession>